<dbReference type="InterPro" id="IPR029787">
    <property type="entry name" value="Nucleotide_cyclase"/>
</dbReference>
<proteinExistence type="predicted"/>
<dbReference type="PANTHER" id="PTHR33121:SF70">
    <property type="entry name" value="SIGNALING PROTEIN YKOW"/>
    <property type="match status" value="1"/>
</dbReference>
<evidence type="ECO:0000259" key="2">
    <source>
        <dbReference type="PROSITE" id="PS50887"/>
    </source>
</evidence>
<evidence type="ECO:0000313" key="4">
    <source>
        <dbReference type="Proteomes" id="UP001156870"/>
    </source>
</evidence>
<dbReference type="SMART" id="SM00267">
    <property type="entry name" value="GGDEF"/>
    <property type="match status" value="1"/>
</dbReference>
<dbReference type="InterPro" id="IPR050706">
    <property type="entry name" value="Cyclic-di-GMP_PDE-like"/>
</dbReference>
<organism evidence="3 4">
    <name type="scientific">Marinibactrum halimedae</name>
    <dbReference type="NCBI Taxonomy" id="1444977"/>
    <lineage>
        <taxon>Bacteria</taxon>
        <taxon>Pseudomonadati</taxon>
        <taxon>Pseudomonadota</taxon>
        <taxon>Gammaproteobacteria</taxon>
        <taxon>Cellvibrionales</taxon>
        <taxon>Cellvibrionaceae</taxon>
        <taxon>Marinibactrum</taxon>
    </lineage>
</organism>
<reference evidence="3 4" key="1">
    <citation type="journal article" date="2014" name="Int. J. Syst. Evol. Microbiol.">
        <title>Complete genome sequence of Corynebacterium casei LMG S-19264T (=DSM 44701T), isolated from a smear-ripened cheese.</title>
        <authorList>
            <consortium name="US DOE Joint Genome Institute (JGI-PGF)"/>
            <person name="Walter F."/>
            <person name="Albersmeier A."/>
            <person name="Kalinowski J."/>
            <person name="Ruckert C."/>
        </authorList>
    </citation>
    <scope>NUCLEOTIDE SEQUENCE [LARGE SCALE GENOMIC DNA]</scope>
    <source>
        <strain evidence="3 4">NBRC 110095</strain>
    </source>
</reference>
<feature type="domain" description="GGDEF" evidence="2">
    <location>
        <begin position="167"/>
        <end position="297"/>
    </location>
</feature>
<evidence type="ECO:0000259" key="1">
    <source>
        <dbReference type="PROSITE" id="PS50883"/>
    </source>
</evidence>
<dbReference type="CDD" id="cd01949">
    <property type="entry name" value="GGDEF"/>
    <property type="match status" value="1"/>
</dbReference>
<dbReference type="SMART" id="SM00052">
    <property type="entry name" value="EAL"/>
    <property type="match status" value="1"/>
</dbReference>
<dbReference type="AlphaFoldDB" id="A0AA37T7B0"/>
<dbReference type="InterPro" id="IPR001633">
    <property type="entry name" value="EAL_dom"/>
</dbReference>
<dbReference type="PROSITE" id="PS50887">
    <property type="entry name" value="GGDEF"/>
    <property type="match status" value="1"/>
</dbReference>
<gene>
    <name evidence="3" type="ORF">GCM10007877_28100</name>
</gene>
<accession>A0AA37T7B0</accession>
<name>A0AA37T7B0_9GAMM</name>
<evidence type="ECO:0000313" key="3">
    <source>
        <dbReference type="EMBL" id="GLS27091.1"/>
    </source>
</evidence>
<keyword evidence="4" id="KW-1185">Reference proteome</keyword>
<dbReference type="GO" id="GO:0071111">
    <property type="term" value="F:cyclic-guanylate-specific phosphodiesterase activity"/>
    <property type="evidence" value="ECO:0007669"/>
    <property type="project" value="InterPro"/>
</dbReference>
<dbReference type="Gene3D" id="3.30.70.270">
    <property type="match status" value="1"/>
</dbReference>
<dbReference type="CDD" id="cd01948">
    <property type="entry name" value="EAL"/>
    <property type="match status" value="1"/>
</dbReference>
<dbReference type="SUPFAM" id="SSF141868">
    <property type="entry name" value="EAL domain-like"/>
    <property type="match status" value="1"/>
</dbReference>
<dbReference type="PANTHER" id="PTHR33121">
    <property type="entry name" value="CYCLIC DI-GMP PHOSPHODIESTERASE PDEF"/>
    <property type="match status" value="1"/>
</dbReference>
<dbReference type="Gene3D" id="3.20.20.450">
    <property type="entry name" value="EAL domain"/>
    <property type="match status" value="1"/>
</dbReference>
<dbReference type="EMBL" id="BSPD01000065">
    <property type="protein sequence ID" value="GLS27091.1"/>
    <property type="molecule type" value="Genomic_DNA"/>
</dbReference>
<dbReference type="Proteomes" id="UP001156870">
    <property type="component" value="Unassembled WGS sequence"/>
</dbReference>
<sequence>MEPCINVLVVVERADTFQMLEQHLEQSSQAYRLRWQDSLDGVESVLEEGEYDAVLIEYHWGEVNCKPLISSLNRLSLASALVVLDGHNGPSSNRFSQSSADSLLRCGYDCLTISLDRLHQLDRTIRFAIEHKLPLSEHFDSSTQLPSHRLLMHRLNHVIPLSQRNGDKFALLLVEFDVVCESEPQQVSVDQLISHAAKRLRGIMRRSDFVARVSGQQFAILLEGIEAVSGVSNFATKVIERFATPESLADVRYSLACRIGAVVHPPTDQSSEAVFGHALSVLNESDYGEFRLYRHNKGDFSKESERLNIESQLNEAIAKKEFILQYQPRFELDSGNIVGVEALLRWQHPERGLLQPQEFMEVAESSGLICDIGRWVMVQACRDWQVIQRSCGQMITMAINLSPKQFADHSLVDVLEGLRLEADLDSFHGLELEITETQVLDNLEFVATRMEQLAEMGVYFSLDDFGTGYSSFVHLQQLPIQALKIDRTFINRCDINKDDAVLVDAIVKMAKSLGKSVIAEGVETSKQQQLLLLSGCDQAQGFFLSEPLDLHHLCALLMERPSRESESSLFH</sequence>
<dbReference type="InterPro" id="IPR000160">
    <property type="entry name" value="GGDEF_dom"/>
</dbReference>
<protein>
    <recommendedName>
        <fullName evidence="5">Bifunctional diguanylate cyclase/phosphodiesterase</fullName>
    </recommendedName>
</protein>
<dbReference type="Pfam" id="PF00990">
    <property type="entry name" value="GGDEF"/>
    <property type="match status" value="1"/>
</dbReference>
<dbReference type="Pfam" id="PF00563">
    <property type="entry name" value="EAL"/>
    <property type="match status" value="1"/>
</dbReference>
<dbReference type="PROSITE" id="PS50883">
    <property type="entry name" value="EAL"/>
    <property type="match status" value="1"/>
</dbReference>
<comment type="caution">
    <text evidence="3">The sequence shown here is derived from an EMBL/GenBank/DDBJ whole genome shotgun (WGS) entry which is preliminary data.</text>
</comment>
<dbReference type="InterPro" id="IPR043128">
    <property type="entry name" value="Rev_trsase/Diguanyl_cyclase"/>
</dbReference>
<dbReference type="SUPFAM" id="SSF55073">
    <property type="entry name" value="Nucleotide cyclase"/>
    <property type="match status" value="1"/>
</dbReference>
<dbReference type="RefSeq" id="WP_232592875.1">
    <property type="nucleotide sequence ID" value="NZ_BSPD01000065.1"/>
</dbReference>
<feature type="domain" description="EAL" evidence="1">
    <location>
        <begin position="306"/>
        <end position="561"/>
    </location>
</feature>
<evidence type="ECO:0008006" key="5">
    <source>
        <dbReference type="Google" id="ProtNLM"/>
    </source>
</evidence>
<dbReference type="InterPro" id="IPR035919">
    <property type="entry name" value="EAL_sf"/>
</dbReference>